<dbReference type="GO" id="GO:0008188">
    <property type="term" value="F:neuropeptide receptor activity"/>
    <property type="evidence" value="ECO:0007669"/>
    <property type="project" value="TreeGrafter"/>
</dbReference>
<dbReference type="SUPFAM" id="SSF81321">
    <property type="entry name" value="Family A G protein-coupled receptor-like"/>
    <property type="match status" value="1"/>
</dbReference>
<accession>A0AAW1TTR5</accession>
<dbReference type="EMBL" id="JARQZJ010000005">
    <property type="protein sequence ID" value="KAK9871126.1"/>
    <property type="molecule type" value="Genomic_DNA"/>
</dbReference>
<evidence type="ECO:0000259" key="11">
    <source>
        <dbReference type="PROSITE" id="PS50262"/>
    </source>
</evidence>
<dbReference type="PRINTS" id="PR00237">
    <property type="entry name" value="GPCRRHODOPSN"/>
</dbReference>
<organism evidence="12 13">
    <name type="scientific">Henosepilachna vigintioctopunctata</name>
    <dbReference type="NCBI Taxonomy" id="420089"/>
    <lineage>
        <taxon>Eukaryota</taxon>
        <taxon>Metazoa</taxon>
        <taxon>Ecdysozoa</taxon>
        <taxon>Arthropoda</taxon>
        <taxon>Hexapoda</taxon>
        <taxon>Insecta</taxon>
        <taxon>Pterygota</taxon>
        <taxon>Neoptera</taxon>
        <taxon>Endopterygota</taxon>
        <taxon>Coleoptera</taxon>
        <taxon>Polyphaga</taxon>
        <taxon>Cucujiformia</taxon>
        <taxon>Coccinelloidea</taxon>
        <taxon>Coccinellidae</taxon>
        <taxon>Epilachninae</taxon>
        <taxon>Epilachnini</taxon>
        <taxon>Henosepilachna</taxon>
    </lineage>
</organism>
<keyword evidence="3 10" id="KW-0812">Transmembrane</keyword>
<keyword evidence="13" id="KW-1185">Reference proteome</keyword>
<sequence length="328" mass="37645">MLYRKLRDSTRLTTDRRRDTVKNLQPKGNSSESKRQIVLELHQRAVAVVVAFFICWAPFHLQRLFSKYSSEFLSKDTHSLYLKIYEIITYISGVLYYVSATINPILYNIMSAKFREAFKETFTRCCHLSCLKSRRPERSYSVLSRSALTGCGARESTTESGKEDEHTSQTHTTLLSNKDSTQSFGDSSVEKRGTKRCQHEAGQKVTLQSHVCPSDSKCNYEMTLRNLDFIAIHIKPTENTNDKNSKISGCCQFFECIAQENQVHRRKFSAYYTTHYLEADILAAENKNNDDSPCDISNSSLKDVEKEALDDELTAYMKEIQRRGQIIS</sequence>
<dbReference type="InterPro" id="IPR000276">
    <property type="entry name" value="GPCR_Rhodpsn"/>
</dbReference>
<feature type="compositionally biased region" description="Polar residues" evidence="9">
    <location>
        <begin position="169"/>
        <end position="186"/>
    </location>
</feature>
<dbReference type="PROSITE" id="PS50262">
    <property type="entry name" value="G_PROTEIN_RECEP_F1_2"/>
    <property type="match status" value="1"/>
</dbReference>
<dbReference type="AlphaFoldDB" id="A0AAW1TTR5"/>
<protein>
    <recommendedName>
        <fullName evidence="11">G-protein coupled receptors family 1 profile domain-containing protein</fullName>
    </recommendedName>
</protein>
<feature type="region of interest" description="Disordered" evidence="9">
    <location>
        <begin position="153"/>
        <end position="197"/>
    </location>
</feature>
<keyword evidence="4 10" id="KW-1133">Transmembrane helix</keyword>
<evidence type="ECO:0000313" key="12">
    <source>
        <dbReference type="EMBL" id="KAK9871126.1"/>
    </source>
</evidence>
<dbReference type="PANTHER" id="PTHR24243:SF208">
    <property type="entry name" value="PYROKININ-1 RECEPTOR"/>
    <property type="match status" value="1"/>
</dbReference>
<evidence type="ECO:0000256" key="2">
    <source>
        <dbReference type="ARBA" id="ARBA00010663"/>
    </source>
</evidence>
<evidence type="ECO:0000256" key="10">
    <source>
        <dbReference type="SAM" id="Phobius"/>
    </source>
</evidence>
<dbReference type="Gene3D" id="1.20.1070.10">
    <property type="entry name" value="Rhodopsin 7-helix transmembrane proteins"/>
    <property type="match status" value="1"/>
</dbReference>
<feature type="compositionally biased region" description="Basic and acidic residues" evidence="9">
    <location>
        <begin position="156"/>
        <end position="168"/>
    </location>
</feature>
<evidence type="ECO:0000256" key="8">
    <source>
        <dbReference type="ARBA" id="ARBA00023224"/>
    </source>
</evidence>
<keyword evidence="5" id="KW-0297">G-protein coupled receptor</keyword>
<comment type="subcellular location">
    <subcellularLocation>
        <location evidence="1">Membrane</location>
        <topology evidence="1">Multi-pass membrane protein</topology>
    </subcellularLocation>
</comment>
<evidence type="ECO:0000256" key="3">
    <source>
        <dbReference type="ARBA" id="ARBA00022692"/>
    </source>
</evidence>
<keyword evidence="6 10" id="KW-0472">Membrane</keyword>
<evidence type="ECO:0000256" key="4">
    <source>
        <dbReference type="ARBA" id="ARBA00022989"/>
    </source>
</evidence>
<dbReference type="Proteomes" id="UP001431783">
    <property type="component" value="Unassembled WGS sequence"/>
</dbReference>
<gene>
    <name evidence="12" type="ORF">WA026_011410</name>
</gene>
<evidence type="ECO:0000256" key="7">
    <source>
        <dbReference type="ARBA" id="ARBA00023170"/>
    </source>
</evidence>
<feature type="domain" description="G-protein coupled receptors family 1 profile" evidence="11">
    <location>
        <begin position="1"/>
        <end position="107"/>
    </location>
</feature>
<evidence type="ECO:0000256" key="1">
    <source>
        <dbReference type="ARBA" id="ARBA00004141"/>
    </source>
</evidence>
<feature type="compositionally biased region" description="Basic and acidic residues" evidence="9">
    <location>
        <begin position="188"/>
        <end position="197"/>
    </location>
</feature>
<evidence type="ECO:0000256" key="5">
    <source>
        <dbReference type="ARBA" id="ARBA00023040"/>
    </source>
</evidence>
<keyword evidence="7" id="KW-0675">Receptor</keyword>
<dbReference type="Pfam" id="PF00001">
    <property type="entry name" value="7tm_1"/>
    <property type="match status" value="1"/>
</dbReference>
<dbReference type="GO" id="GO:0005886">
    <property type="term" value="C:plasma membrane"/>
    <property type="evidence" value="ECO:0007669"/>
    <property type="project" value="TreeGrafter"/>
</dbReference>
<comment type="similarity">
    <text evidence="2">Belongs to the G-protein coupled receptor 1 family.</text>
</comment>
<evidence type="ECO:0000313" key="13">
    <source>
        <dbReference type="Proteomes" id="UP001431783"/>
    </source>
</evidence>
<keyword evidence="8" id="KW-0807">Transducer</keyword>
<feature type="transmembrane region" description="Helical" evidence="10">
    <location>
        <begin position="87"/>
        <end position="109"/>
    </location>
</feature>
<dbReference type="InterPro" id="IPR017452">
    <property type="entry name" value="GPCR_Rhodpsn_7TM"/>
</dbReference>
<reference evidence="12 13" key="1">
    <citation type="submission" date="2023-03" db="EMBL/GenBank/DDBJ databases">
        <title>Genome insight into feeding habits of ladybird beetles.</title>
        <authorList>
            <person name="Li H.-S."/>
            <person name="Huang Y.-H."/>
            <person name="Pang H."/>
        </authorList>
    </citation>
    <scope>NUCLEOTIDE SEQUENCE [LARGE SCALE GENOMIC DNA]</scope>
    <source>
        <strain evidence="12">SYSU_2023b</strain>
        <tissue evidence="12">Whole body</tissue>
    </source>
</reference>
<proteinExistence type="inferred from homology"/>
<evidence type="ECO:0000256" key="6">
    <source>
        <dbReference type="ARBA" id="ARBA00023136"/>
    </source>
</evidence>
<feature type="transmembrane region" description="Helical" evidence="10">
    <location>
        <begin position="41"/>
        <end position="59"/>
    </location>
</feature>
<name>A0AAW1TTR5_9CUCU</name>
<comment type="caution">
    <text evidence="12">The sequence shown here is derived from an EMBL/GenBank/DDBJ whole genome shotgun (WGS) entry which is preliminary data.</text>
</comment>
<dbReference type="PANTHER" id="PTHR24243">
    <property type="entry name" value="G-PROTEIN COUPLED RECEPTOR"/>
    <property type="match status" value="1"/>
</dbReference>
<evidence type="ECO:0000256" key="9">
    <source>
        <dbReference type="SAM" id="MobiDB-lite"/>
    </source>
</evidence>